<name>A0A453LKZ6_AEGTS</name>
<reference evidence="2" key="2">
    <citation type="journal article" date="2017" name="Nat. Plants">
        <title>The Aegilops tauschii genome reveals multiple impacts of transposons.</title>
        <authorList>
            <person name="Zhao G."/>
            <person name="Zou C."/>
            <person name="Li K."/>
            <person name="Wang K."/>
            <person name="Li T."/>
            <person name="Gao L."/>
            <person name="Zhang X."/>
            <person name="Wang H."/>
            <person name="Yang Z."/>
            <person name="Liu X."/>
            <person name="Jiang W."/>
            <person name="Mao L."/>
            <person name="Kong X."/>
            <person name="Jiao Y."/>
            <person name="Jia J."/>
        </authorList>
    </citation>
    <scope>NUCLEOTIDE SEQUENCE [LARGE SCALE GENOMIC DNA]</scope>
    <source>
        <strain evidence="2">cv. AL8/78</strain>
    </source>
</reference>
<reference evidence="1" key="5">
    <citation type="journal article" date="2021" name="G3 (Bethesda)">
        <title>Aegilops tauschii genome assembly Aet v5.0 features greater sequence contiguity and improved annotation.</title>
        <authorList>
            <person name="Wang L."/>
            <person name="Zhu T."/>
            <person name="Rodriguez J.C."/>
            <person name="Deal K.R."/>
            <person name="Dubcovsky J."/>
            <person name="McGuire P.E."/>
            <person name="Lux T."/>
            <person name="Spannagl M."/>
            <person name="Mayer K.F.X."/>
            <person name="Baldrich P."/>
            <person name="Meyers B.C."/>
            <person name="Huo N."/>
            <person name="Gu Y.Q."/>
            <person name="Zhou H."/>
            <person name="Devos K.M."/>
            <person name="Bennetzen J.L."/>
            <person name="Unver T."/>
            <person name="Budak H."/>
            <person name="Gulick P.J."/>
            <person name="Galiba G."/>
            <person name="Kalapos B."/>
            <person name="Nelson D.R."/>
            <person name="Li P."/>
            <person name="You F.M."/>
            <person name="Luo M.C."/>
            <person name="Dvorak J."/>
        </authorList>
    </citation>
    <scope>NUCLEOTIDE SEQUENCE [LARGE SCALE GENOMIC DNA]</scope>
    <source>
        <strain evidence="1">cv. AL8/78</strain>
    </source>
</reference>
<organism evidence="1 2">
    <name type="scientific">Aegilops tauschii subsp. strangulata</name>
    <name type="common">Goatgrass</name>
    <dbReference type="NCBI Taxonomy" id="200361"/>
    <lineage>
        <taxon>Eukaryota</taxon>
        <taxon>Viridiplantae</taxon>
        <taxon>Streptophyta</taxon>
        <taxon>Embryophyta</taxon>
        <taxon>Tracheophyta</taxon>
        <taxon>Spermatophyta</taxon>
        <taxon>Magnoliopsida</taxon>
        <taxon>Liliopsida</taxon>
        <taxon>Poales</taxon>
        <taxon>Poaceae</taxon>
        <taxon>BOP clade</taxon>
        <taxon>Pooideae</taxon>
        <taxon>Triticodae</taxon>
        <taxon>Triticeae</taxon>
        <taxon>Triticinae</taxon>
        <taxon>Aegilops</taxon>
    </lineage>
</organism>
<reference evidence="2" key="1">
    <citation type="journal article" date="2014" name="Science">
        <title>Ancient hybridizations among the ancestral genomes of bread wheat.</title>
        <authorList>
            <consortium name="International Wheat Genome Sequencing Consortium,"/>
            <person name="Marcussen T."/>
            <person name="Sandve S.R."/>
            <person name="Heier L."/>
            <person name="Spannagl M."/>
            <person name="Pfeifer M."/>
            <person name="Jakobsen K.S."/>
            <person name="Wulff B.B."/>
            <person name="Steuernagel B."/>
            <person name="Mayer K.F."/>
            <person name="Olsen O.A."/>
        </authorList>
    </citation>
    <scope>NUCLEOTIDE SEQUENCE [LARGE SCALE GENOMIC DNA]</scope>
    <source>
        <strain evidence="2">cv. AL8/78</strain>
    </source>
</reference>
<dbReference type="Proteomes" id="UP000015105">
    <property type="component" value="Chromosome 5D"/>
</dbReference>
<accession>A0A453LKZ6</accession>
<evidence type="ECO:0000313" key="1">
    <source>
        <dbReference type="EnsemblPlants" id="AET5Gv20825900.1"/>
    </source>
</evidence>
<dbReference type="Gramene" id="AET5Gv20825900.1">
    <property type="protein sequence ID" value="AET5Gv20825900.1"/>
    <property type="gene ID" value="AET5Gv20825900"/>
</dbReference>
<proteinExistence type="predicted"/>
<protein>
    <submittedName>
        <fullName evidence="1">Uncharacterized protein</fullName>
    </submittedName>
</protein>
<sequence>MGGDEQIGQGNILVCKGAIYSVSRTAYCSVLVYPSAMQSLRDGTCRRAMLVFAKVLAKIALL</sequence>
<reference evidence="1" key="4">
    <citation type="submission" date="2019-03" db="UniProtKB">
        <authorList>
            <consortium name="EnsemblPlants"/>
        </authorList>
    </citation>
    <scope>IDENTIFICATION</scope>
</reference>
<dbReference type="AlphaFoldDB" id="A0A453LKZ6"/>
<reference evidence="1" key="3">
    <citation type="journal article" date="2017" name="Nature">
        <title>Genome sequence of the progenitor of the wheat D genome Aegilops tauschii.</title>
        <authorList>
            <person name="Luo M.C."/>
            <person name="Gu Y.Q."/>
            <person name="Puiu D."/>
            <person name="Wang H."/>
            <person name="Twardziok S.O."/>
            <person name="Deal K.R."/>
            <person name="Huo N."/>
            <person name="Zhu T."/>
            <person name="Wang L."/>
            <person name="Wang Y."/>
            <person name="McGuire P.E."/>
            <person name="Liu S."/>
            <person name="Long H."/>
            <person name="Ramasamy R.K."/>
            <person name="Rodriguez J.C."/>
            <person name="Van S.L."/>
            <person name="Yuan L."/>
            <person name="Wang Z."/>
            <person name="Xia Z."/>
            <person name="Xiao L."/>
            <person name="Anderson O.D."/>
            <person name="Ouyang S."/>
            <person name="Liang Y."/>
            <person name="Zimin A.V."/>
            <person name="Pertea G."/>
            <person name="Qi P."/>
            <person name="Bennetzen J.L."/>
            <person name="Dai X."/>
            <person name="Dawson M.W."/>
            <person name="Muller H.G."/>
            <person name="Kugler K."/>
            <person name="Rivarola-Duarte L."/>
            <person name="Spannagl M."/>
            <person name="Mayer K.F.X."/>
            <person name="Lu F.H."/>
            <person name="Bevan M.W."/>
            <person name="Leroy P."/>
            <person name="Li P."/>
            <person name="You F.M."/>
            <person name="Sun Q."/>
            <person name="Liu Z."/>
            <person name="Lyons E."/>
            <person name="Wicker T."/>
            <person name="Salzberg S.L."/>
            <person name="Devos K.M."/>
            <person name="Dvorak J."/>
        </authorList>
    </citation>
    <scope>NUCLEOTIDE SEQUENCE [LARGE SCALE GENOMIC DNA]</scope>
    <source>
        <strain evidence="1">cv. AL8/78</strain>
    </source>
</reference>
<keyword evidence="2" id="KW-1185">Reference proteome</keyword>
<evidence type="ECO:0000313" key="2">
    <source>
        <dbReference type="Proteomes" id="UP000015105"/>
    </source>
</evidence>
<dbReference type="EnsemblPlants" id="AET5Gv20825900.1">
    <property type="protein sequence ID" value="AET5Gv20825900.1"/>
    <property type="gene ID" value="AET5Gv20825900"/>
</dbReference>